<name>A0A699GKF6_TANCI</name>
<organism evidence="2">
    <name type="scientific">Tanacetum cinerariifolium</name>
    <name type="common">Dalmatian daisy</name>
    <name type="synonym">Chrysanthemum cinerariifolium</name>
    <dbReference type="NCBI Taxonomy" id="118510"/>
    <lineage>
        <taxon>Eukaryota</taxon>
        <taxon>Viridiplantae</taxon>
        <taxon>Streptophyta</taxon>
        <taxon>Embryophyta</taxon>
        <taxon>Tracheophyta</taxon>
        <taxon>Spermatophyta</taxon>
        <taxon>Magnoliopsida</taxon>
        <taxon>eudicotyledons</taxon>
        <taxon>Gunneridae</taxon>
        <taxon>Pentapetalae</taxon>
        <taxon>asterids</taxon>
        <taxon>campanulids</taxon>
        <taxon>Asterales</taxon>
        <taxon>Asteraceae</taxon>
        <taxon>Asteroideae</taxon>
        <taxon>Anthemideae</taxon>
        <taxon>Anthemidinae</taxon>
        <taxon>Tanacetum</taxon>
    </lineage>
</organism>
<evidence type="ECO:0000256" key="1">
    <source>
        <dbReference type="SAM" id="MobiDB-lite"/>
    </source>
</evidence>
<evidence type="ECO:0008006" key="3">
    <source>
        <dbReference type="Google" id="ProtNLM"/>
    </source>
</evidence>
<comment type="caution">
    <text evidence="2">The sequence shown here is derived from an EMBL/GenBank/DDBJ whole genome shotgun (WGS) entry which is preliminary data.</text>
</comment>
<proteinExistence type="predicted"/>
<protein>
    <recommendedName>
        <fullName evidence="3">Reverse transcriptase domain-containing protein</fullName>
    </recommendedName>
</protein>
<sequence>MPEPIYPEYIPLEDEHILPAEEQPLPPVVSPIVESPGYVAESDLKVDPKEYEDDETEDGPVNYPMDGGDDDDDGDSSGDDADNKDEDEEDKEEDEHLASADFAIVIPTDELVALPEGTKHVIPPPFTDTATTRARITVRLQAAISFPSKAEVERLLAMPTPSPSPLTSLLPPSAGERLARCMAPAALPSPPLPPPLHMPPPVDRRDDIPETEMPPRKRLCLSTLGFRYEVGESSTARPTKGQGIDYGFISTLDAEARRQGIGDVGYELAELHEHDTHDLYALLEDAQDSRTRISQRVAVDSQRVELLMKDKIAHQETIQITQHQLHETRFQMQHTEIAELQETDRRHQAQMEETLRVMRDMRREMGDMHAKLLALREQPRRALYRRGC</sequence>
<accession>A0A699GKF6</accession>
<feature type="region of interest" description="Disordered" evidence="1">
    <location>
        <begin position="17"/>
        <end position="101"/>
    </location>
</feature>
<feature type="compositionally biased region" description="Acidic residues" evidence="1">
    <location>
        <begin position="67"/>
        <end position="95"/>
    </location>
</feature>
<dbReference type="AlphaFoldDB" id="A0A699GKF6"/>
<reference evidence="2" key="1">
    <citation type="journal article" date="2019" name="Sci. Rep.">
        <title>Draft genome of Tanacetum cinerariifolium, the natural source of mosquito coil.</title>
        <authorList>
            <person name="Yamashiro T."/>
            <person name="Shiraishi A."/>
            <person name="Satake H."/>
            <person name="Nakayama K."/>
        </authorList>
    </citation>
    <scope>NUCLEOTIDE SEQUENCE</scope>
</reference>
<gene>
    <name evidence="2" type="ORF">Tci_001750</name>
</gene>
<evidence type="ECO:0000313" key="2">
    <source>
        <dbReference type="EMBL" id="GEU29772.1"/>
    </source>
</evidence>
<dbReference type="EMBL" id="BKCJ010000098">
    <property type="protein sequence ID" value="GEU29772.1"/>
    <property type="molecule type" value="Genomic_DNA"/>
</dbReference>